<feature type="chain" id="PRO_5020979536" description="CFEM domain-containing protein" evidence="12">
    <location>
        <begin position="26"/>
        <end position="348"/>
    </location>
</feature>
<keyword evidence="9" id="KW-0349">Heme</keyword>
<dbReference type="GO" id="GO:0005576">
    <property type="term" value="C:extracellular region"/>
    <property type="evidence" value="ECO:0007669"/>
    <property type="project" value="UniProtKB-SubCell"/>
</dbReference>
<protein>
    <recommendedName>
        <fullName evidence="13">CFEM domain-containing protein</fullName>
    </recommendedName>
</protein>
<name>A0A4V5N5M6_9PEZI</name>
<organism evidence="14 15">
    <name type="scientific">Salinomyces thailandicus</name>
    <dbReference type="NCBI Taxonomy" id="706561"/>
    <lineage>
        <taxon>Eukaryota</taxon>
        <taxon>Fungi</taxon>
        <taxon>Dikarya</taxon>
        <taxon>Ascomycota</taxon>
        <taxon>Pezizomycotina</taxon>
        <taxon>Dothideomycetes</taxon>
        <taxon>Dothideomycetidae</taxon>
        <taxon>Mycosphaerellales</taxon>
        <taxon>Teratosphaeriaceae</taxon>
        <taxon>Salinomyces</taxon>
    </lineage>
</organism>
<feature type="compositionally biased region" description="Low complexity" evidence="10">
    <location>
        <begin position="146"/>
        <end position="159"/>
    </location>
</feature>
<feature type="region of interest" description="Disordered" evidence="10">
    <location>
        <begin position="135"/>
        <end position="162"/>
    </location>
</feature>
<keyword evidence="11" id="KW-0812">Transmembrane</keyword>
<keyword evidence="4" id="KW-0964">Secreted</keyword>
<dbReference type="EMBL" id="NAJL01000032">
    <property type="protein sequence ID" value="TKA25909.1"/>
    <property type="molecule type" value="Genomic_DNA"/>
</dbReference>
<dbReference type="Proteomes" id="UP000308549">
    <property type="component" value="Unassembled WGS sequence"/>
</dbReference>
<evidence type="ECO:0000313" key="15">
    <source>
        <dbReference type="Proteomes" id="UP000308549"/>
    </source>
</evidence>
<keyword evidence="9" id="KW-0479">Metal-binding</keyword>
<evidence type="ECO:0000256" key="2">
    <source>
        <dbReference type="ARBA" id="ARBA00004613"/>
    </source>
</evidence>
<keyword evidence="8" id="KW-0449">Lipoprotein</keyword>
<feature type="binding site" description="axial binding residue" evidence="9">
    <location>
        <position position="59"/>
    </location>
    <ligand>
        <name>heme</name>
        <dbReference type="ChEBI" id="CHEBI:30413"/>
    </ligand>
    <ligandPart>
        <name>Fe</name>
        <dbReference type="ChEBI" id="CHEBI:18248"/>
    </ligandPart>
</feature>
<keyword evidence="15" id="KW-1185">Reference proteome</keyword>
<evidence type="ECO:0000256" key="12">
    <source>
        <dbReference type="SAM" id="SignalP"/>
    </source>
</evidence>
<feature type="region of interest" description="Disordered" evidence="10">
    <location>
        <begin position="209"/>
        <end position="247"/>
    </location>
</feature>
<evidence type="ECO:0000256" key="8">
    <source>
        <dbReference type="ARBA" id="ARBA00023288"/>
    </source>
</evidence>
<feature type="signal peptide" evidence="12">
    <location>
        <begin position="1"/>
        <end position="25"/>
    </location>
</feature>
<evidence type="ECO:0000256" key="10">
    <source>
        <dbReference type="SAM" id="MobiDB-lite"/>
    </source>
</evidence>
<evidence type="ECO:0000256" key="6">
    <source>
        <dbReference type="ARBA" id="ARBA00022729"/>
    </source>
</evidence>
<evidence type="ECO:0000313" key="14">
    <source>
        <dbReference type="EMBL" id="TKA25909.1"/>
    </source>
</evidence>
<reference evidence="14 15" key="1">
    <citation type="submission" date="2017-03" db="EMBL/GenBank/DDBJ databases">
        <title>Genomes of endolithic fungi from Antarctica.</title>
        <authorList>
            <person name="Coleine C."/>
            <person name="Masonjones S."/>
            <person name="Stajich J.E."/>
        </authorList>
    </citation>
    <scope>NUCLEOTIDE SEQUENCE [LARGE SCALE GENOMIC DNA]</scope>
    <source>
        <strain evidence="14 15">CCFEE 6315</strain>
    </source>
</reference>
<evidence type="ECO:0000256" key="1">
    <source>
        <dbReference type="ARBA" id="ARBA00004589"/>
    </source>
</evidence>
<evidence type="ECO:0000256" key="11">
    <source>
        <dbReference type="SAM" id="Phobius"/>
    </source>
</evidence>
<keyword evidence="11" id="KW-0472">Membrane</keyword>
<keyword evidence="5" id="KW-0325">Glycoprotein</keyword>
<comment type="caution">
    <text evidence="9">Lacks conserved residue(s) required for the propagation of feature annotation.</text>
</comment>
<keyword evidence="11" id="KW-1133">Transmembrane helix</keyword>
<dbReference type="AlphaFoldDB" id="A0A4V5N5M6"/>
<comment type="subcellular location">
    <subcellularLocation>
        <location evidence="1">Membrane</location>
        <topology evidence="1">Lipid-anchor</topology>
        <topology evidence="1">GPI-anchor</topology>
    </subcellularLocation>
    <subcellularLocation>
        <location evidence="2">Secreted</location>
    </subcellularLocation>
</comment>
<feature type="compositionally biased region" description="Polar residues" evidence="10">
    <location>
        <begin position="136"/>
        <end position="145"/>
    </location>
</feature>
<proteinExistence type="inferred from homology"/>
<evidence type="ECO:0000256" key="5">
    <source>
        <dbReference type="ARBA" id="ARBA00022622"/>
    </source>
</evidence>
<dbReference type="GO" id="GO:0098552">
    <property type="term" value="C:side of membrane"/>
    <property type="evidence" value="ECO:0007669"/>
    <property type="project" value="UniProtKB-KW"/>
</dbReference>
<sequence>MKLSRTALALLPSLLLTLSITAASAQLLTDGNSQLPSCATNCPLLNQAAQACGGTQSADQQIWSCFCQSAYLTTLKTSPSGICDGVCTSSNDNQQLMTWYNTNCGSDYGASEHAGSQTGASASASTTSAATGTAAVQTRTDAAQPTTSTFSTAGAGSVGADDDDSYKGSWWHAHYKWVIMVIVLFIGLLAVALLAAWLKRRHDRKRDQIRGGFNEGITSRSAPRHPQQEKMRSGYAGGEAANNSSYLGNSGSQLVAGGLEARNGRNSPARTREAFMPYGYAYARSESRLGSRMDVDPSPVSGRKSPLARGGTPAGELEKGADEPAKRQRRVLVRERSLTGPVSPVEGR</sequence>
<feature type="domain" description="CFEM" evidence="13">
    <location>
        <begin position="6"/>
        <end position="133"/>
    </location>
</feature>
<evidence type="ECO:0000256" key="4">
    <source>
        <dbReference type="ARBA" id="ARBA00022525"/>
    </source>
</evidence>
<comment type="caution">
    <text evidence="14">The sequence shown here is derived from an EMBL/GenBank/DDBJ whole genome shotgun (WGS) entry which is preliminary data.</text>
</comment>
<feature type="transmembrane region" description="Helical" evidence="11">
    <location>
        <begin position="177"/>
        <end position="198"/>
    </location>
</feature>
<comment type="similarity">
    <text evidence="3">Belongs to the RBT5 family.</text>
</comment>
<dbReference type="GO" id="GO:0046872">
    <property type="term" value="F:metal ion binding"/>
    <property type="evidence" value="ECO:0007669"/>
    <property type="project" value="UniProtKB-UniRule"/>
</dbReference>
<dbReference type="InterPro" id="IPR008427">
    <property type="entry name" value="Extracellular_membr_CFEM_dom"/>
</dbReference>
<evidence type="ECO:0000256" key="9">
    <source>
        <dbReference type="PROSITE-ProRule" id="PRU01356"/>
    </source>
</evidence>
<dbReference type="OrthoDB" id="5426355at2759"/>
<evidence type="ECO:0000256" key="7">
    <source>
        <dbReference type="ARBA" id="ARBA00023157"/>
    </source>
</evidence>
<evidence type="ECO:0000256" key="3">
    <source>
        <dbReference type="ARBA" id="ARBA00010031"/>
    </source>
</evidence>
<gene>
    <name evidence="14" type="ORF">B0A50_05664</name>
</gene>
<accession>A0A4V5N5M6</accession>
<keyword evidence="7" id="KW-1015">Disulfide bond</keyword>
<evidence type="ECO:0000259" key="13">
    <source>
        <dbReference type="PROSITE" id="PS52012"/>
    </source>
</evidence>
<keyword evidence="9" id="KW-0408">Iron</keyword>
<dbReference type="PROSITE" id="PS52012">
    <property type="entry name" value="CFEM"/>
    <property type="match status" value="1"/>
</dbReference>
<feature type="region of interest" description="Disordered" evidence="10">
    <location>
        <begin position="290"/>
        <end position="348"/>
    </location>
</feature>
<keyword evidence="5" id="KW-0336">GPI-anchor</keyword>
<keyword evidence="6 12" id="KW-0732">Signal</keyword>
<feature type="compositionally biased region" description="Basic and acidic residues" evidence="10">
    <location>
        <begin position="316"/>
        <end position="337"/>
    </location>
</feature>